<dbReference type="SUPFAM" id="SSF48452">
    <property type="entry name" value="TPR-like"/>
    <property type="match status" value="1"/>
</dbReference>
<dbReference type="CDD" id="cd02956">
    <property type="entry name" value="ybbN"/>
    <property type="match status" value="1"/>
</dbReference>
<dbReference type="Gene3D" id="1.25.40.10">
    <property type="entry name" value="Tetratricopeptide repeat domain"/>
    <property type="match status" value="2"/>
</dbReference>
<dbReference type="Pfam" id="PF14559">
    <property type="entry name" value="TPR_19"/>
    <property type="match status" value="1"/>
</dbReference>
<dbReference type="InterPro" id="IPR005746">
    <property type="entry name" value="Thioredoxin"/>
</dbReference>
<accession>A0ABU5E7H2</accession>
<comment type="similarity">
    <text evidence="1">Belongs to the thioredoxin family.</text>
</comment>
<dbReference type="PROSITE" id="PS51352">
    <property type="entry name" value="THIOREDOXIN_2"/>
    <property type="match status" value="1"/>
</dbReference>
<dbReference type="PROSITE" id="PS00194">
    <property type="entry name" value="THIOREDOXIN_1"/>
    <property type="match status" value="1"/>
</dbReference>
<dbReference type="EMBL" id="JAXCLW010000001">
    <property type="protein sequence ID" value="MDY0882238.1"/>
    <property type="molecule type" value="Genomic_DNA"/>
</dbReference>
<dbReference type="InterPro" id="IPR019734">
    <property type="entry name" value="TPR_rpt"/>
</dbReference>
<keyword evidence="2" id="KW-0813">Transport</keyword>
<feature type="domain" description="Thioredoxin" evidence="7">
    <location>
        <begin position="10"/>
        <end position="122"/>
    </location>
</feature>
<reference evidence="8 9" key="1">
    <citation type="journal article" date="2016" name="Antonie Van Leeuwenhoek">
        <title>Dongia soli sp. nov., isolated from soil from Dokdo, Korea.</title>
        <authorList>
            <person name="Kim D.U."/>
            <person name="Lee H."/>
            <person name="Kim H."/>
            <person name="Kim S.G."/>
            <person name="Ka J.O."/>
        </authorList>
    </citation>
    <scope>NUCLEOTIDE SEQUENCE [LARGE SCALE GENOMIC DNA]</scope>
    <source>
        <strain evidence="8 9">D78</strain>
    </source>
</reference>
<evidence type="ECO:0000256" key="3">
    <source>
        <dbReference type="ARBA" id="ARBA00022982"/>
    </source>
</evidence>
<dbReference type="InterPro" id="IPR036249">
    <property type="entry name" value="Thioredoxin-like_sf"/>
</dbReference>
<evidence type="ECO:0000256" key="4">
    <source>
        <dbReference type="ARBA" id="ARBA00023157"/>
    </source>
</evidence>
<keyword evidence="5" id="KW-0676">Redox-active center</keyword>
<keyword evidence="9" id="KW-1185">Reference proteome</keyword>
<dbReference type="InterPro" id="IPR011990">
    <property type="entry name" value="TPR-like_helical_dom_sf"/>
</dbReference>
<organism evidence="8 9">
    <name type="scientific">Dongia soli</name>
    <dbReference type="NCBI Taxonomy" id="600628"/>
    <lineage>
        <taxon>Bacteria</taxon>
        <taxon>Pseudomonadati</taxon>
        <taxon>Pseudomonadota</taxon>
        <taxon>Alphaproteobacteria</taxon>
        <taxon>Rhodospirillales</taxon>
        <taxon>Dongiaceae</taxon>
        <taxon>Dongia</taxon>
    </lineage>
</organism>
<dbReference type="Gene3D" id="3.40.30.10">
    <property type="entry name" value="Glutaredoxin"/>
    <property type="match status" value="1"/>
</dbReference>
<dbReference type="Pfam" id="PF00085">
    <property type="entry name" value="Thioredoxin"/>
    <property type="match status" value="1"/>
</dbReference>
<dbReference type="Pfam" id="PF14561">
    <property type="entry name" value="TPR_20"/>
    <property type="match status" value="1"/>
</dbReference>
<evidence type="ECO:0000313" key="8">
    <source>
        <dbReference type="EMBL" id="MDY0882238.1"/>
    </source>
</evidence>
<dbReference type="Proteomes" id="UP001279642">
    <property type="component" value="Unassembled WGS sequence"/>
</dbReference>
<dbReference type="NCBIfam" id="TIGR01068">
    <property type="entry name" value="thioredoxin"/>
    <property type="match status" value="1"/>
</dbReference>
<sequence length="306" mass="32795">MDQLIGSGKPAAGDVVKDSDTARFKTDVIDASMQVPVIVDFWAPWCGPCKQLGPVIEKAVQEAKGAVRLVKINVDENQELAAQMRVQSIPAVYAFFQGRPVDGFVGAQPESQLKQFVARLAKIGGDALGPSPVDEAVEQAEAALAAGDHGAASAIFSEVLEHDPGNAKAIAGLLRCLLAMNDLAAAKEFLEGLEPEILKDPAVASAKAQFELAEQGQKSAGKLPELQARIAANPKDFQARYELAEAQFAAGQKEEAIDHLLEIVRIDRAWNDQAARLQLVKFFEAMGPTDPLTLSGRRRLSSILFS</sequence>
<dbReference type="SMART" id="SM00028">
    <property type="entry name" value="TPR"/>
    <property type="match status" value="2"/>
</dbReference>
<dbReference type="RefSeq" id="WP_320507264.1">
    <property type="nucleotide sequence ID" value="NZ_JAXCLW010000001.1"/>
</dbReference>
<evidence type="ECO:0000256" key="6">
    <source>
        <dbReference type="NCBIfam" id="TIGR01068"/>
    </source>
</evidence>
<keyword evidence="3" id="KW-0249">Electron transport</keyword>
<evidence type="ECO:0000259" key="7">
    <source>
        <dbReference type="PROSITE" id="PS51352"/>
    </source>
</evidence>
<gene>
    <name evidence="8" type="primary">trxA</name>
    <name evidence="8" type="ORF">SMD27_05245</name>
</gene>
<evidence type="ECO:0000256" key="2">
    <source>
        <dbReference type="ARBA" id="ARBA00022448"/>
    </source>
</evidence>
<comment type="caution">
    <text evidence="8">The sequence shown here is derived from an EMBL/GenBank/DDBJ whole genome shotgun (WGS) entry which is preliminary data.</text>
</comment>
<proteinExistence type="inferred from homology"/>
<dbReference type="PANTHER" id="PTHR45663">
    <property type="entry name" value="GEO12009P1"/>
    <property type="match status" value="1"/>
</dbReference>
<evidence type="ECO:0000256" key="1">
    <source>
        <dbReference type="ARBA" id="ARBA00008987"/>
    </source>
</evidence>
<name>A0ABU5E7H2_9PROT</name>
<evidence type="ECO:0000256" key="5">
    <source>
        <dbReference type="ARBA" id="ARBA00023284"/>
    </source>
</evidence>
<dbReference type="SUPFAM" id="SSF52833">
    <property type="entry name" value="Thioredoxin-like"/>
    <property type="match status" value="1"/>
</dbReference>
<dbReference type="InterPro" id="IPR017937">
    <property type="entry name" value="Thioredoxin_CS"/>
</dbReference>
<protein>
    <recommendedName>
        <fullName evidence="6">Thioredoxin</fullName>
    </recommendedName>
</protein>
<keyword evidence="4" id="KW-1015">Disulfide bond</keyword>
<evidence type="ECO:0000313" key="9">
    <source>
        <dbReference type="Proteomes" id="UP001279642"/>
    </source>
</evidence>
<dbReference type="PANTHER" id="PTHR45663:SF11">
    <property type="entry name" value="GEO12009P1"/>
    <property type="match status" value="1"/>
</dbReference>
<dbReference type="InterPro" id="IPR013766">
    <property type="entry name" value="Thioredoxin_domain"/>
</dbReference>